<reference evidence="1 2" key="1">
    <citation type="submission" date="2019-12" db="EMBL/GenBank/DDBJ databases">
        <title>Isolation and characterization of three novel carbon monoxide-oxidizing members of Halobacteria from salione crusts and soils.</title>
        <authorList>
            <person name="Myers M.R."/>
            <person name="King G.M."/>
        </authorList>
    </citation>
    <scope>NUCLEOTIDE SEQUENCE [LARGE SCALE GENOMIC DNA]</scope>
    <source>
        <strain evidence="1 2">WSH3</strain>
    </source>
</reference>
<evidence type="ECO:0000313" key="1">
    <source>
        <dbReference type="EMBL" id="MXR51810.1"/>
    </source>
</evidence>
<gene>
    <name evidence="1" type="ORF">GRX03_09355</name>
</gene>
<organism evidence="1 2">
    <name type="scientific">Halovenus carboxidivorans</name>
    <dbReference type="NCBI Taxonomy" id="2692199"/>
    <lineage>
        <taxon>Archaea</taxon>
        <taxon>Methanobacteriati</taxon>
        <taxon>Methanobacteriota</taxon>
        <taxon>Stenosarchaea group</taxon>
        <taxon>Halobacteria</taxon>
        <taxon>Halobacteriales</taxon>
        <taxon>Haloarculaceae</taxon>
        <taxon>Halovenus</taxon>
    </lineage>
</organism>
<comment type="caution">
    <text evidence="1">The sequence shown here is derived from an EMBL/GenBank/DDBJ whole genome shotgun (WGS) entry which is preliminary data.</text>
</comment>
<accession>A0A6B0TAA1</accession>
<proteinExistence type="predicted"/>
<dbReference type="OrthoDB" id="199238at2157"/>
<evidence type="ECO:0000313" key="2">
    <source>
        <dbReference type="Proteomes" id="UP000466535"/>
    </source>
</evidence>
<dbReference type="InterPro" id="IPR055944">
    <property type="entry name" value="DUF7522"/>
</dbReference>
<sequence>MSKTSDAIQHFDGVTPRVVANLSNTSFDIEYVRDDVEGEYSDDEFDEAYQLIMANHVTGEDFKELIGEGEFNAQTLFFDDIIAFFFPSDRYEGIFASFDYDESFPVSEFVEYVSGSRTDDQ</sequence>
<dbReference type="Proteomes" id="UP000466535">
    <property type="component" value="Unassembled WGS sequence"/>
</dbReference>
<name>A0A6B0TAA1_9EURY</name>
<keyword evidence="2" id="KW-1185">Reference proteome</keyword>
<dbReference type="AlphaFoldDB" id="A0A6B0TAA1"/>
<protein>
    <submittedName>
        <fullName evidence="1">Uncharacterized protein</fullName>
    </submittedName>
</protein>
<dbReference type="RefSeq" id="WP_159763938.1">
    <property type="nucleotide sequence ID" value="NZ_WUUT01000003.1"/>
</dbReference>
<dbReference type="EMBL" id="WUUT01000003">
    <property type="protein sequence ID" value="MXR51810.1"/>
    <property type="molecule type" value="Genomic_DNA"/>
</dbReference>
<dbReference type="Pfam" id="PF24366">
    <property type="entry name" value="DUF7522"/>
    <property type="match status" value="1"/>
</dbReference>